<organism evidence="4 5">
    <name type="scientific">Penicillium capsulatum</name>
    <dbReference type="NCBI Taxonomy" id="69766"/>
    <lineage>
        <taxon>Eukaryota</taxon>
        <taxon>Fungi</taxon>
        <taxon>Dikarya</taxon>
        <taxon>Ascomycota</taxon>
        <taxon>Pezizomycotina</taxon>
        <taxon>Eurotiomycetes</taxon>
        <taxon>Eurotiomycetidae</taxon>
        <taxon>Eurotiales</taxon>
        <taxon>Aspergillaceae</taxon>
        <taxon>Penicillium</taxon>
    </lineage>
</organism>
<accession>A0A9W9HUI8</accession>
<keyword evidence="2" id="KW-0521">NADP</keyword>
<gene>
    <name evidence="4" type="ORF">N7492_009560</name>
</gene>
<dbReference type="PANTHER" id="PTHR47706:SF4">
    <property type="entry name" value="NMRA-LIKE DOMAIN-CONTAINING PROTEIN"/>
    <property type="match status" value="1"/>
</dbReference>
<keyword evidence="3" id="KW-0560">Oxidoreductase</keyword>
<dbReference type="PANTHER" id="PTHR47706">
    <property type="entry name" value="NMRA-LIKE FAMILY PROTEIN"/>
    <property type="match status" value="1"/>
</dbReference>
<dbReference type="Gene3D" id="3.40.50.720">
    <property type="entry name" value="NAD(P)-binding Rossmann-like Domain"/>
    <property type="match status" value="1"/>
</dbReference>
<comment type="similarity">
    <text evidence="1">Belongs to the NmrA-type oxidoreductase family. Isoflavone reductase subfamily.</text>
</comment>
<keyword evidence="5" id="KW-1185">Reference proteome</keyword>
<dbReference type="EMBL" id="JAPQKO010000006">
    <property type="protein sequence ID" value="KAJ5156757.1"/>
    <property type="molecule type" value="Genomic_DNA"/>
</dbReference>
<evidence type="ECO:0000313" key="4">
    <source>
        <dbReference type="EMBL" id="KAJ5156757.1"/>
    </source>
</evidence>
<evidence type="ECO:0000256" key="2">
    <source>
        <dbReference type="ARBA" id="ARBA00022857"/>
    </source>
</evidence>
<evidence type="ECO:0000256" key="3">
    <source>
        <dbReference type="ARBA" id="ARBA00023002"/>
    </source>
</evidence>
<dbReference type="GO" id="GO:0016491">
    <property type="term" value="F:oxidoreductase activity"/>
    <property type="evidence" value="ECO:0007669"/>
    <property type="project" value="UniProtKB-KW"/>
</dbReference>
<proteinExistence type="inferred from homology"/>
<reference evidence="4" key="2">
    <citation type="journal article" date="2023" name="IMA Fungus">
        <title>Comparative genomic study of the Penicillium genus elucidates a diverse pangenome and 15 lateral gene transfer events.</title>
        <authorList>
            <person name="Petersen C."/>
            <person name="Sorensen T."/>
            <person name="Nielsen M.R."/>
            <person name="Sondergaard T.E."/>
            <person name="Sorensen J.L."/>
            <person name="Fitzpatrick D.A."/>
            <person name="Frisvad J.C."/>
            <person name="Nielsen K.L."/>
        </authorList>
    </citation>
    <scope>NUCLEOTIDE SEQUENCE</scope>
    <source>
        <strain evidence="4">IBT 21917</strain>
    </source>
</reference>
<dbReference type="Proteomes" id="UP001146351">
    <property type="component" value="Unassembled WGS sequence"/>
</dbReference>
<sequence length="207" mass="23346">MQDPCNGSAQQVQINYEDIPSATRALERHNVHTIISAIGLVSEDTSQSQLNLIEAAEQSKTTERFIPTDPLSSLQSLLHIDPSIKWWLDAADSLKASSLQYTRVIPGFFMDYWGMPLARTNLQPYTFGVSLSHRVAIIPGDGNNVICMTYTYDMAKYVARLLELDEWPEFSVIVGDQVTYNQLLEMAEEIRGKNLSQVFLILFAPHH</sequence>
<reference evidence="4" key="1">
    <citation type="submission" date="2022-11" db="EMBL/GenBank/DDBJ databases">
        <authorList>
            <person name="Petersen C."/>
        </authorList>
    </citation>
    <scope>NUCLEOTIDE SEQUENCE</scope>
    <source>
        <strain evidence="4">IBT 21917</strain>
    </source>
</reference>
<evidence type="ECO:0008006" key="6">
    <source>
        <dbReference type="Google" id="ProtNLM"/>
    </source>
</evidence>
<protein>
    <recommendedName>
        <fullName evidence="6">NmrA-like domain-containing protein</fullName>
    </recommendedName>
</protein>
<name>A0A9W9HUI8_9EURO</name>
<comment type="caution">
    <text evidence="4">The sequence shown here is derived from an EMBL/GenBank/DDBJ whole genome shotgun (WGS) entry which is preliminary data.</text>
</comment>
<dbReference type="InterPro" id="IPR036291">
    <property type="entry name" value="NAD(P)-bd_dom_sf"/>
</dbReference>
<dbReference type="AlphaFoldDB" id="A0A9W9HUI8"/>
<dbReference type="OrthoDB" id="10000533at2759"/>
<evidence type="ECO:0000313" key="5">
    <source>
        <dbReference type="Proteomes" id="UP001146351"/>
    </source>
</evidence>
<evidence type="ECO:0000256" key="1">
    <source>
        <dbReference type="ARBA" id="ARBA00005725"/>
    </source>
</evidence>
<dbReference type="InterPro" id="IPR051609">
    <property type="entry name" value="NmrA/Isoflavone_reductase-like"/>
</dbReference>
<dbReference type="SUPFAM" id="SSF51735">
    <property type="entry name" value="NAD(P)-binding Rossmann-fold domains"/>
    <property type="match status" value="1"/>
</dbReference>